<evidence type="ECO:0000313" key="1">
    <source>
        <dbReference type="EMBL" id="KAK3063348.1"/>
    </source>
</evidence>
<feature type="non-terminal residue" evidence="1">
    <location>
        <position position="1"/>
    </location>
</feature>
<organism evidence="1 2">
    <name type="scientific">Coniosporium uncinatum</name>
    <dbReference type="NCBI Taxonomy" id="93489"/>
    <lineage>
        <taxon>Eukaryota</taxon>
        <taxon>Fungi</taxon>
        <taxon>Dikarya</taxon>
        <taxon>Ascomycota</taxon>
        <taxon>Pezizomycotina</taxon>
        <taxon>Dothideomycetes</taxon>
        <taxon>Dothideomycetes incertae sedis</taxon>
        <taxon>Coniosporium</taxon>
    </lineage>
</organism>
<accession>A0ACC3D7Z6</accession>
<sequence length="359" mass="38186">FTYGPSVDGDFVPDLPGKLLAQGRFAKDLNVMNGHNGNEGLLFTSPYILTDGSFRTYLNSYFAGASAATIDYIANTLYPPVFDGSYGYINQVGRQSLLITEAVFTCNSYYLDMAYNNETYSYFFDVLPALHGQDIRYTFFNGPALDMYTQQPLNTTVAVALQDYITSFAEDGSPDTSVTPVPVFQMYGANAMVQQLTSMGIQMTRDPAANARCAWWQLGLYAGTGYLGANGTAGSGSGNGTVGGGSATGNGTSGVGPTPSAFLGAASGLKTSRSNDHTSDRRLDDPSRLSRALLAMLLTIASTALAFQAITPSPQTTACSSLLPRYTAIYTPTPQVLALLALSGSVILLDHNLHDSEIQ</sequence>
<protein>
    <submittedName>
        <fullName evidence="1">Uncharacterized protein</fullName>
    </submittedName>
</protein>
<proteinExistence type="predicted"/>
<keyword evidence="2" id="KW-1185">Reference proteome</keyword>
<dbReference type="Proteomes" id="UP001186974">
    <property type="component" value="Unassembled WGS sequence"/>
</dbReference>
<comment type="caution">
    <text evidence="1">The sequence shown here is derived from an EMBL/GenBank/DDBJ whole genome shotgun (WGS) entry which is preliminary data.</text>
</comment>
<gene>
    <name evidence="1" type="ORF">LTS18_001048</name>
</gene>
<dbReference type="EMBL" id="JAWDJW010006883">
    <property type="protein sequence ID" value="KAK3063348.1"/>
    <property type="molecule type" value="Genomic_DNA"/>
</dbReference>
<name>A0ACC3D7Z6_9PEZI</name>
<evidence type="ECO:0000313" key="2">
    <source>
        <dbReference type="Proteomes" id="UP001186974"/>
    </source>
</evidence>
<reference evidence="1" key="1">
    <citation type="submission" date="2024-09" db="EMBL/GenBank/DDBJ databases">
        <title>Black Yeasts Isolated from many extreme environments.</title>
        <authorList>
            <person name="Coleine C."/>
            <person name="Stajich J.E."/>
            <person name="Selbmann L."/>
        </authorList>
    </citation>
    <scope>NUCLEOTIDE SEQUENCE</scope>
    <source>
        <strain evidence="1">CCFEE 5737</strain>
    </source>
</reference>